<keyword evidence="1" id="KW-0472">Membrane</keyword>
<evidence type="ECO:0000313" key="2">
    <source>
        <dbReference type="EMBL" id="PMD12590.1"/>
    </source>
</evidence>
<accession>A0A2J6PEY0</accession>
<feature type="transmembrane region" description="Helical" evidence="1">
    <location>
        <begin position="267"/>
        <end position="290"/>
    </location>
</feature>
<keyword evidence="1" id="KW-0812">Transmembrane</keyword>
<name>A0A2J6PEY0_9HELO</name>
<dbReference type="AlphaFoldDB" id="A0A2J6PEY0"/>
<feature type="transmembrane region" description="Helical" evidence="1">
    <location>
        <begin position="215"/>
        <end position="240"/>
    </location>
</feature>
<dbReference type="Proteomes" id="UP000235672">
    <property type="component" value="Unassembled WGS sequence"/>
</dbReference>
<keyword evidence="1" id="KW-1133">Transmembrane helix</keyword>
<feature type="transmembrane region" description="Helical" evidence="1">
    <location>
        <begin position="354"/>
        <end position="374"/>
    </location>
</feature>
<gene>
    <name evidence="2" type="ORF">NA56DRAFT_756484</name>
</gene>
<feature type="transmembrane region" description="Helical" evidence="1">
    <location>
        <begin position="173"/>
        <end position="194"/>
    </location>
</feature>
<sequence>MNNTTISQPDSPAAGVPVSWQTIFWTLVPLAINSMAQPGGRICGLPSRYRTYLRCSPLLCAADALSVVSQLAVLYWYRKRSFSEAIGIVLHERFEPDKGDEHSEVQRPAILHDDADEETETLNSLETMTWLRWLWFILGTLPPAIKLMSMSGVPWEQAWGMMFLTSWIINESLTIYAATNHTFFTISPGGRISWPGFEQMRISSRYRKFRARVIALQYWLAVAALVVHVVILNSAFRVVFRKWRYSSSLFWSDISSEIHPSNPLSSIIGICPVIEKSMCMIGFVAILSFILRELGCSRSSTWFFLILDYCLAVVNVVMNIMRCNWCTYSYHYWSDCRTCNFVHSSQYVSGFTSAGYVGIFTLVYCLSSWSVRLGKNLLVIFPGGNESSSNLDHGGFLSLLLFLATILGTILWYAYIYDSDGTVNPSWTGIFG</sequence>
<evidence type="ECO:0000256" key="1">
    <source>
        <dbReference type="SAM" id="Phobius"/>
    </source>
</evidence>
<dbReference type="EMBL" id="KZ613547">
    <property type="protein sequence ID" value="PMD12590.1"/>
    <property type="molecule type" value="Genomic_DNA"/>
</dbReference>
<evidence type="ECO:0000313" key="3">
    <source>
        <dbReference type="Proteomes" id="UP000235672"/>
    </source>
</evidence>
<protein>
    <submittedName>
        <fullName evidence="2">Uncharacterized protein</fullName>
    </submittedName>
</protein>
<organism evidence="2 3">
    <name type="scientific">Hyaloscypha hepaticicola</name>
    <dbReference type="NCBI Taxonomy" id="2082293"/>
    <lineage>
        <taxon>Eukaryota</taxon>
        <taxon>Fungi</taxon>
        <taxon>Dikarya</taxon>
        <taxon>Ascomycota</taxon>
        <taxon>Pezizomycotina</taxon>
        <taxon>Leotiomycetes</taxon>
        <taxon>Helotiales</taxon>
        <taxon>Hyaloscyphaceae</taxon>
        <taxon>Hyaloscypha</taxon>
    </lineage>
</organism>
<dbReference type="OrthoDB" id="2847781at2759"/>
<feature type="transmembrane region" description="Helical" evidence="1">
    <location>
        <begin position="133"/>
        <end position="153"/>
    </location>
</feature>
<proteinExistence type="predicted"/>
<feature type="transmembrane region" description="Helical" evidence="1">
    <location>
        <begin position="395"/>
        <end position="416"/>
    </location>
</feature>
<keyword evidence="3" id="KW-1185">Reference proteome</keyword>
<feature type="transmembrane region" description="Helical" evidence="1">
    <location>
        <begin position="302"/>
        <end position="321"/>
    </location>
</feature>
<reference evidence="2 3" key="1">
    <citation type="submission" date="2016-05" db="EMBL/GenBank/DDBJ databases">
        <title>A degradative enzymes factory behind the ericoid mycorrhizal symbiosis.</title>
        <authorList>
            <consortium name="DOE Joint Genome Institute"/>
            <person name="Martino E."/>
            <person name="Morin E."/>
            <person name="Grelet G."/>
            <person name="Kuo A."/>
            <person name="Kohler A."/>
            <person name="Daghino S."/>
            <person name="Barry K."/>
            <person name="Choi C."/>
            <person name="Cichocki N."/>
            <person name="Clum A."/>
            <person name="Copeland A."/>
            <person name="Hainaut M."/>
            <person name="Haridas S."/>
            <person name="Labutti K."/>
            <person name="Lindquist E."/>
            <person name="Lipzen A."/>
            <person name="Khouja H.-R."/>
            <person name="Murat C."/>
            <person name="Ohm R."/>
            <person name="Olson A."/>
            <person name="Spatafora J."/>
            <person name="Veneault-Fourrey C."/>
            <person name="Henrissat B."/>
            <person name="Grigoriev I."/>
            <person name="Martin F."/>
            <person name="Perotto S."/>
        </authorList>
    </citation>
    <scope>NUCLEOTIDE SEQUENCE [LARGE SCALE GENOMIC DNA]</scope>
    <source>
        <strain evidence="2 3">UAMH 7357</strain>
    </source>
</reference>